<accession>A0A146G8U7</accession>
<comment type="catalytic activity">
    <reaction evidence="1 9">
        <text>(S)-malate + a quinone = a quinol + oxaloacetate</text>
        <dbReference type="Rhea" id="RHEA:46012"/>
        <dbReference type="ChEBI" id="CHEBI:15589"/>
        <dbReference type="ChEBI" id="CHEBI:16452"/>
        <dbReference type="ChEBI" id="CHEBI:24646"/>
        <dbReference type="ChEBI" id="CHEBI:132124"/>
        <dbReference type="EC" id="1.1.5.4"/>
    </reaction>
</comment>
<evidence type="ECO:0000256" key="5">
    <source>
        <dbReference type="ARBA" id="ARBA00022532"/>
    </source>
</evidence>
<dbReference type="Gene3D" id="3.50.50.60">
    <property type="entry name" value="FAD/NAD(P)-binding domain"/>
    <property type="match status" value="1"/>
</dbReference>
<dbReference type="HAMAP" id="MF_00212">
    <property type="entry name" value="MQO"/>
    <property type="match status" value="1"/>
</dbReference>
<dbReference type="Proteomes" id="UP000076023">
    <property type="component" value="Unassembled WGS sequence"/>
</dbReference>
<dbReference type="AlphaFoldDB" id="A0A146G8U7"/>
<dbReference type="NCBIfam" id="NF003605">
    <property type="entry name" value="PRK05257.1-4"/>
    <property type="match status" value="1"/>
</dbReference>
<gene>
    <name evidence="9" type="primary">mqo</name>
    <name evidence="10" type="ORF">TSACC_22119</name>
</gene>
<comment type="similarity">
    <text evidence="4 9">Belongs to the MQO family.</text>
</comment>
<dbReference type="PANTHER" id="PTHR43104">
    <property type="entry name" value="L-2-HYDROXYGLUTARATE DEHYDROGENASE, MITOCHONDRIAL"/>
    <property type="match status" value="1"/>
</dbReference>
<name>A0A146G8U7_TERSA</name>
<evidence type="ECO:0000256" key="1">
    <source>
        <dbReference type="ARBA" id="ARBA00001139"/>
    </source>
</evidence>
<organism evidence="10 11">
    <name type="scientific">Terrimicrobium sacchariphilum</name>
    <dbReference type="NCBI Taxonomy" id="690879"/>
    <lineage>
        <taxon>Bacteria</taxon>
        <taxon>Pseudomonadati</taxon>
        <taxon>Verrucomicrobiota</taxon>
        <taxon>Terrimicrobiia</taxon>
        <taxon>Terrimicrobiales</taxon>
        <taxon>Terrimicrobiaceae</taxon>
        <taxon>Terrimicrobium</taxon>
    </lineage>
</organism>
<dbReference type="InterPro" id="IPR006231">
    <property type="entry name" value="MQO"/>
</dbReference>
<dbReference type="NCBIfam" id="NF009875">
    <property type="entry name" value="PRK13339.1"/>
    <property type="match status" value="1"/>
</dbReference>
<dbReference type="EMBL" id="BDCO01000002">
    <property type="protein sequence ID" value="GAT33702.1"/>
    <property type="molecule type" value="Genomic_DNA"/>
</dbReference>
<dbReference type="RefSeq" id="WP_075079403.1">
    <property type="nucleotide sequence ID" value="NZ_BDCO01000002.1"/>
</dbReference>
<keyword evidence="6 9" id="KW-0285">Flavoprotein</keyword>
<keyword evidence="11" id="KW-1185">Reference proteome</keyword>
<protein>
    <recommendedName>
        <fullName evidence="9">Probable malate:quinone oxidoreductase</fullName>
        <ecNumber evidence="9">1.1.5.4</ecNumber>
    </recommendedName>
    <alternativeName>
        <fullName evidence="9">MQO</fullName>
    </alternativeName>
    <alternativeName>
        <fullName evidence="9">Malate dehydrogenase [quinone]</fullName>
    </alternativeName>
</protein>
<keyword evidence="7 9" id="KW-0274">FAD</keyword>
<evidence type="ECO:0000313" key="11">
    <source>
        <dbReference type="Proteomes" id="UP000076023"/>
    </source>
</evidence>
<dbReference type="InterPro" id="IPR036188">
    <property type="entry name" value="FAD/NAD-bd_sf"/>
</dbReference>
<dbReference type="NCBIfam" id="TIGR01320">
    <property type="entry name" value="mal_quin_oxido"/>
    <property type="match status" value="1"/>
</dbReference>
<dbReference type="InParanoid" id="A0A146G8U7"/>
<evidence type="ECO:0000256" key="4">
    <source>
        <dbReference type="ARBA" id="ARBA00006389"/>
    </source>
</evidence>
<comment type="pathway">
    <text evidence="3 9">Carbohydrate metabolism; tricarboxylic acid cycle; oxaloacetate from (S)-malate (quinone route): step 1/1.</text>
</comment>
<dbReference type="STRING" id="690879.TSACC_22119"/>
<dbReference type="NCBIfam" id="NF003603">
    <property type="entry name" value="PRK05257.1-1"/>
    <property type="match status" value="1"/>
</dbReference>
<dbReference type="NCBIfam" id="NF003611">
    <property type="entry name" value="PRK05257.3-2"/>
    <property type="match status" value="1"/>
</dbReference>
<evidence type="ECO:0000256" key="2">
    <source>
        <dbReference type="ARBA" id="ARBA00001974"/>
    </source>
</evidence>
<evidence type="ECO:0000256" key="6">
    <source>
        <dbReference type="ARBA" id="ARBA00022630"/>
    </source>
</evidence>
<evidence type="ECO:0000256" key="8">
    <source>
        <dbReference type="ARBA" id="ARBA00023002"/>
    </source>
</evidence>
<evidence type="ECO:0000313" key="10">
    <source>
        <dbReference type="EMBL" id="GAT33702.1"/>
    </source>
</evidence>
<dbReference type="SUPFAM" id="SSF51905">
    <property type="entry name" value="FAD/NAD(P)-binding domain"/>
    <property type="match status" value="1"/>
</dbReference>
<dbReference type="NCBIfam" id="NF003606">
    <property type="entry name" value="PRK05257.2-1"/>
    <property type="match status" value="1"/>
</dbReference>
<keyword evidence="8 9" id="KW-0560">Oxidoreductase</keyword>
<comment type="caution">
    <text evidence="10">The sequence shown here is derived from an EMBL/GenBank/DDBJ whole genome shotgun (WGS) entry which is preliminary data.</text>
</comment>
<dbReference type="UniPathway" id="UPA00223">
    <property type="reaction ID" value="UER01008"/>
</dbReference>
<sequence>MLSGKGEGAADVILVGAGIMSSTLGVILNALEPDWKILILESLDDVSQESSLAWNNAGTGHAALCELNYTPERADGSVDVSKALKINEAFEISKQCWSTLAQRGVIASPEKFIHRVPHHSFVRGEANTSYLRRRFEALKGHHAFDGMQFANTAEEIAEWLPLMMDGREKTEKLAATRMSIGSDVNFGELCRQFIDYLRKQGAEVLLRHKVTGVDREASGWRITAKNLASGGKREFRAPFVFLGAGGGALPLLQKSGIPEGKGYGGFPVGGQWLRCDDPALAERHFAKVYGKAEVGTPPMSVPHLDTRVIDGKRGLLFGPYATFSTKYLRHGSILDMPLSFRPDNMVPMLAAGAQNIPLTQYLIGQVLQSPRQRFQALQAFIPMAKFEDWKLVDAGQRVQVIKKHPKLGGVLEFGTEVVAAGDGSLAALLGASPGASTSISIMLELLARCFPQQISSEKWVTSLQALIPSYGEHLLENRALFDRVRSWTSEILGLRAPLPEIRVPASAGVASSQAS</sequence>
<dbReference type="GO" id="GO:0006099">
    <property type="term" value="P:tricarboxylic acid cycle"/>
    <property type="evidence" value="ECO:0007669"/>
    <property type="project" value="UniProtKB-UniRule"/>
</dbReference>
<dbReference type="EC" id="1.1.5.4" evidence="9"/>
<dbReference type="OrthoDB" id="9763983at2"/>
<reference evidence="11" key="1">
    <citation type="journal article" date="2017" name="Genome Announc.">
        <title>Draft Genome Sequence of Terrimicrobium sacchariphilum NM-5T, a Facultative Anaerobic Soil Bacterium of the Class Spartobacteria.</title>
        <authorList>
            <person name="Qiu Y.L."/>
            <person name="Tourlousse D.M."/>
            <person name="Matsuura N."/>
            <person name="Ohashi A."/>
            <person name="Sekiguchi Y."/>
        </authorList>
    </citation>
    <scope>NUCLEOTIDE SEQUENCE [LARGE SCALE GENOMIC DNA]</scope>
    <source>
        <strain evidence="11">NM-5</strain>
    </source>
</reference>
<dbReference type="PANTHER" id="PTHR43104:SF2">
    <property type="entry name" value="L-2-HYDROXYGLUTARATE DEHYDROGENASE, MITOCHONDRIAL"/>
    <property type="match status" value="1"/>
</dbReference>
<proteinExistence type="inferred from homology"/>
<dbReference type="Pfam" id="PF06039">
    <property type="entry name" value="Mqo"/>
    <property type="match status" value="1"/>
</dbReference>
<comment type="cofactor">
    <cofactor evidence="2 9">
        <name>FAD</name>
        <dbReference type="ChEBI" id="CHEBI:57692"/>
    </cofactor>
</comment>
<evidence type="ECO:0000256" key="3">
    <source>
        <dbReference type="ARBA" id="ARBA00005012"/>
    </source>
</evidence>
<keyword evidence="5 9" id="KW-0816">Tricarboxylic acid cycle</keyword>
<evidence type="ECO:0000256" key="7">
    <source>
        <dbReference type="ARBA" id="ARBA00022827"/>
    </source>
</evidence>
<evidence type="ECO:0000256" key="9">
    <source>
        <dbReference type="HAMAP-Rule" id="MF_00212"/>
    </source>
</evidence>
<dbReference type="GO" id="GO:0047545">
    <property type="term" value="F:(S)-2-hydroxyglutarate dehydrogenase activity"/>
    <property type="evidence" value="ECO:0007669"/>
    <property type="project" value="TreeGrafter"/>
</dbReference>
<dbReference type="GO" id="GO:0008924">
    <property type="term" value="F:L-malate dehydrogenase (quinone) activity"/>
    <property type="evidence" value="ECO:0007669"/>
    <property type="project" value="UniProtKB-UniRule"/>
</dbReference>